<accession>A0ABS5KD89</accession>
<dbReference type="PANTHER" id="PTHR44688:SF16">
    <property type="entry name" value="DNA-BINDING TRANSCRIPTIONAL ACTIVATOR DEVR_DOSR"/>
    <property type="match status" value="1"/>
</dbReference>
<dbReference type="PRINTS" id="PR00038">
    <property type="entry name" value="HTHLUXR"/>
</dbReference>
<keyword evidence="6" id="KW-1185">Reference proteome</keyword>
<evidence type="ECO:0000259" key="4">
    <source>
        <dbReference type="PROSITE" id="PS50043"/>
    </source>
</evidence>
<dbReference type="InterPro" id="IPR000792">
    <property type="entry name" value="Tscrpt_reg_LuxR_C"/>
</dbReference>
<feature type="domain" description="HTH luxR-type" evidence="4">
    <location>
        <begin position="164"/>
        <end position="229"/>
    </location>
</feature>
<protein>
    <submittedName>
        <fullName evidence="5">Helix-turn-helix transcriptional regulator</fullName>
    </submittedName>
</protein>
<sequence>MKQAIVPATLDSMESLYRKITDVFLRNNYIFQQIPDSLNLGVFLFDTHRDKIVYADERFVKSNNLNQHVFKRPVLRRFIFSAIHPDDARRIRVLERIAKRKGHASFLNGILRFKQHLSYVPYYFMVTKPEVKGYDTEHFRIGIQLKQSPLKINLEHELSEVEYYQKLVSSLSMREQEILQLIVKGETDRCIGEVLNISTHTSKKHRKNILHKLGVKNTACLAYMAGKSSLFS</sequence>
<name>A0ABS5KD89_9BACT</name>
<organism evidence="5 6">
    <name type="scientific">Carboxylicivirga mesophila</name>
    <dbReference type="NCBI Taxonomy" id="1166478"/>
    <lineage>
        <taxon>Bacteria</taxon>
        <taxon>Pseudomonadati</taxon>
        <taxon>Bacteroidota</taxon>
        <taxon>Bacteroidia</taxon>
        <taxon>Marinilabiliales</taxon>
        <taxon>Marinilabiliaceae</taxon>
        <taxon>Carboxylicivirga</taxon>
    </lineage>
</organism>
<evidence type="ECO:0000256" key="1">
    <source>
        <dbReference type="ARBA" id="ARBA00023015"/>
    </source>
</evidence>
<reference evidence="5 6" key="1">
    <citation type="journal article" date="2014" name="Int. J. Syst. Evol. Microbiol.">
        <title>Carboxylicivirga gen. nov. in the family Marinilabiliaceae with two novel species, Carboxylicivirga mesophila sp. nov. and Carboxylicivirga taeanensis sp. nov., and reclassification of Cytophaga fermentans as Saccharicrinis fermentans gen. nov., comb. nov.</title>
        <authorList>
            <person name="Yang S.H."/>
            <person name="Seo H.S."/>
            <person name="Woo J.H."/>
            <person name="Oh H.M."/>
            <person name="Jang H."/>
            <person name="Lee J.H."/>
            <person name="Kim S.J."/>
            <person name="Kwon K.K."/>
        </authorList>
    </citation>
    <scope>NUCLEOTIDE SEQUENCE [LARGE SCALE GENOMIC DNA]</scope>
    <source>
        <strain evidence="5 6">JCM 18290</strain>
    </source>
</reference>
<dbReference type="EMBL" id="JAGUCN010000019">
    <property type="protein sequence ID" value="MBS2212847.1"/>
    <property type="molecule type" value="Genomic_DNA"/>
</dbReference>
<dbReference type="Gene3D" id="1.10.10.10">
    <property type="entry name" value="Winged helix-like DNA-binding domain superfamily/Winged helix DNA-binding domain"/>
    <property type="match status" value="1"/>
</dbReference>
<keyword evidence="1" id="KW-0805">Transcription regulation</keyword>
<proteinExistence type="predicted"/>
<evidence type="ECO:0000256" key="2">
    <source>
        <dbReference type="ARBA" id="ARBA00023125"/>
    </source>
</evidence>
<dbReference type="InterPro" id="IPR016032">
    <property type="entry name" value="Sig_transdc_resp-reg_C-effctor"/>
</dbReference>
<comment type="caution">
    <text evidence="5">The sequence shown here is derived from an EMBL/GenBank/DDBJ whole genome shotgun (WGS) entry which is preliminary data.</text>
</comment>
<evidence type="ECO:0000313" key="6">
    <source>
        <dbReference type="Proteomes" id="UP000721861"/>
    </source>
</evidence>
<gene>
    <name evidence="5" type="ORF">KEM09_15625</name>
</gene>
<dbReference type="PROSITE" id="PS50043">
    <property type="entry name" value="HTH_LUXR_2"/>
    <property type="match status" value="1"/>
</dbReference>
<dbReference type="InterPro" id="IPR036388">
    <property type="entry name" value="WH-like_DNA-bd_sf"/>
</dbReference>
<dbReference type="PANTHER" id="PTHR44688">
    <property type="entry name" value="DNA-BINDING TRANSCRIPTIONAL ACTIVATOR DEVR_DOSR"/>
    <property type="match status" value="1"/>
</dbReference>
<dbReference type="SUPFAM" id="SSF46894">
    <property type="entry name" value="C-terminal effector domain of the bipartite response regulators"/>
    <property type="match status" value="1"/>
</dbReference>
<dbReference type="CDD" id="cd06170">
    <property type="entry name" value="LuxR_C_like"/>
    <property type="match status" value="1"/>
</dbReference>
<evidence type="ECO:0000256" key="3">
    <source>
        <dbReference type="ARBA" id="ARBA00023163"/>
    </source>
</evidence>
<keyword evidence="2" id="KW-0238">DNA-binding</keyword>
<dbReference type="Proteomes" id="UP000721861">
    <property type="component" value="Unassembled WGS sequence"/>
</dbReference>
<dbReference type="SMART" id="SM00421">
    <property type="entry name" value="HTH_LUXR"/>
    <property type="match status" value="1"/>
</dbReference>
<evidence type="ECO:0000313" key="5">
    <source>
        <dbReference type="EMBL" id="MBS2212847.1"/>
    </source>
</evidence>
<keyword evidence="3" id="KW-0804">Transcription</keyword>
<dbReference type="Pfam" id="PF00196">
    <property type="entry name" value="GerE"/>
    <property type="match status" value="1"/>
</dbReference>